<dbReference type="InterPro" id="IPR031330">
    <property type="entry name" value="Gly_Hdrlase_35_cat"/>
</dbReference>
<evidence type="ECO:0000256" key="3">
    <source>
        <dbReference type="ARBA" id="ARBA00012663"/>
    </source>
</evidence>
<dbReference type="Gene3D" id="2.102.20.10">
    <property type="entry name" value="Beta-galactosidase, domain 2"/>
    <property type="match status" value="1"/>
</dbReference>
<proteinExistence type="inferred from homology"/>
<keyword evidence="4" id="KW-0378">Hydrolase</keyword>
<accession>A0ABQ2QPK3</accession>
<feature type="domain" description="F5/8 type C" evidence="8">
    <location>
        <begin position="2271"/>
        <end position="2430"/>
    </location>
</feature>
<evidence type="ECO:0000256" key="5">
    <source>
        <dbReference type="ARBA" id="ARBA00023295"/>
    </source>
</evidence>
<evidence type="ECO:0000256" key="7">
    <source>
        <dbReference type="SAM" id="SignalP"/>
    </source>
</evidence>
<keyword evidence="7" id="KW-0732">Signal</keyword>
<feature type="signal peptide" evidence="7">
    <location>
        <begin position="1"/>
        <end position="33"/>
    </location>
</feature>
<dbReference type="PANTHER" id="PTHR22600">
    <property type="entry name" value="BETA-HEXOSAMINIDASE"/>
    <property type="match status" value="1"/>
</dbReference>
<dbReference type="Pfam" id="PF13363">
    <property type="entry name" value="BetaGal_dom3"/>
    <property type="match status" value="1"/>
</dbReference>
<dbReference type="SUPFAM" id="SSF117100">
    <property type="entry name" value="Beta-galactosidase LacA, domain 3"/>
    <property type="match status" value="1"/>
</dbReference>
<dbReference type="Pfam" id="PF10435">
    <property type="entry name" value="BetaGal_dom2"/>
    <property type="match status" value="1"/>
</dbReference>
<evidence type="ECO:0000256" key="1">
    <source>
        <dbReference type="ARBA" id="ARBA00001231"/>
    </source>
</evidence>
<dbReference type="SMART" id="SM00231">
    <property type="entry name" value="FA58C"/>
    <property type="match status" value="1"/>
</dbReference>
<evidence type="ECO:0000256" key="4">
    <source>
        <dbReference type="ARBA" id="ARBA00022801"/>
    </source>
</evidence>
<dbReference type="RefSeq" id="WP_229811063.1">
    <property type="nucleotide sequence ID" value="NZ_BMQJ01000003.1"/>
</dbReference>
<dbReference type="PANTHER" id="PTHR22600:SF57">
    <property type="entry name" value="BETA-N-ACETYLHEXOSAMINIDASE"/>
    <property type="match status" value="1"/>
</dbReference>
<dbReference type="Pfam" id="PF02838">
    <property type="entry name" value="Glyco_hydro_20b"/>
    <property type="match status" value="1"/>
</dbReference>
<evidence type="ECO:0000313" key="10">
    <source>
        <dbReference type="Proteomes" id="UP000611554"/>
    </source>
</evidence>
<dbReference type="Pfam" id="PF01301">
    <property type="entry name" value="Glyco_hydro_35"/>
    <property type="match status" value="1"/>
</dbReference>
<dbReference type="InterPro" id="IPR025705">
    <property type="entry name" value="Beta_hexosaminidase_sua/sub"/>
</dbReference>
<dbReference type="InterPro" id="IPR018954">
    <property type="entry name" value="Betagal_dom2"/>
</dbReference>
<evidence type="ECO:0000256" key="2">
    <source>
        <dbReference type="ARBA" id="ARBA00006285"/>
    </source>
</evidence>
<dbReference type="Gene3D" id="3.20.20.80">
    <property type="entry name" value="Glycosidases"/>
    <property type="match status" value="2"/>
</dbReference>
<dbReference type="InterPro" id="IPR025300">
    <property type="entry name" value="BetaGal_jelly_roll_dom"/>
</dbReference>
<dbReference type="InterPro" id="IPR017853">
    <property type="entry name" value="GH"/>
</dbReference>
<protein>
    <recommendedName>
        <fullName evidence="3">beta-N-acetylhexosaminidase</fullName>
        <ecNumber evidence="3">3.2.1.52</ecNumber>
    </recommendedName>
</protein>
<feature type="region of interest" description="Disordered" evidence="6">
    <location>
        <begin position="829"/>
        <end position="885"/>
    </location>
</feature>
<dbReference type="InterPro" id="IPR015883">
    <property type="entry name" value="Glyco_hydro_20_cat"/>
</dbReference>
<dbReference type="SUPFAM" id="SSF49785">
    <property type="entry name" value="Galactose-binding domain-like"/>
    <property type="match status" value="4"/>
</dbReference>
<dbReference type="Gene3D" id="3.30.379.10">
    <property type="entry name" value="Chitobiase/beta-hexosaminidase domain 2-like"/>
    <property type="match status" value="1"/>
</dbReference>
<evidence type="ECO:0000313" key="9">
    <source>
        <dbReference type="EMBL" id="GGP87742.1"/>
    </source>
</evidence>
<reference evidence="10" key="1">
    <citation type="journal article" date="2019" name="Int. J. Syst. Evol. Microbiol.">
        <title>The Global Catalogue of Microorganisms (GCM) 10K type strain sequencing project: providing services to taxonomists for standard genome sequencing and annotation.</title>
        <authorList>
            <consortium name="The Broad Institute Genomics Platform"/>
            <consortium name="The Broad Institute Genome Sequencing Center for Infectious Disease"/>
            <person name="Wu L."/>
            <person name="Ma J."/>
        </authorList>
    </citation>
    <scope>NUCLEOTIDE SEQUENCE [LARGE SCALE GENOMIC DNA]</scope>
    <source>
        <strain evidence="10">JCM 3115</strain>
    </source>
</reference>
<feature type="domain" description="F5/8 type C" evidence="8">
    <location>
        <begin position="1383"/>
        <end position="1526"/>
    </location>
</feature>
<dbReference type="InterPro" id="IPR025972">
    <property type="entry name" value="BetaGal_dom3"/>
</dbReference>
<dbReference type="PROSITE" id="PS50022">
    <property type="entry name" value="FA58C_3"/>
    <property type="match status" value="2"/>
</dbReference>
<dbReference type="Pfam" id="PF13364">
    <property type="entry name" value="BetaGal_ABD2"/>
    <property type="match status" value="2"/>
</dbReference>
<dbReference type="SUPFAM" id="SSF51011">
    <property type="entry name" value="Glycosyl hydrolase domain"/>
    <property type="match status" value="1"/>
</dbReference>
<dbReference type="SMART" id="SM01029">
    <property type="entry name" value="BetaGal_dom2"/>
    <property type="match status" value="1"/>
</dbReference>
<sequence length="2433" mass="254361">MPITPHPRHRLRRFSSALLAALMTLGTFTQAAAAAPRGALPPDAEAARQAPAPAAVTGTYRFPGNDGAAHKVSWDGYSLKVDGARLNVFSAEIHYWRLPSPELWRDLLQKVRAGGFNAVSLYFFWGIHSVAPGKYDFSGIRDIDRLLTIAEQEGLYVIARPGPYINAEASMGGLPAYMTNNPDGLRSTQPQNLAAAKEWLHTFDQIARKHQVTDGGGAILLYQVENELISETAARASYEKALVEQVRSDGITVPLSHNDYSLNKRWVPKAAGGTGAGADTGLDLYTYDTYPLGFNCNAGRGGISDLESAFRSSITGNPIMIAEGQGGAFTPWGASFTPAKCRQFVDPAFTRQWGVNSIGSGVTLFNHYMEYGGTNWGWTGSPSSGFTSYDYGAAIDENRRLTAKFTTQKQLAYQLDTLTGIASMQRVVPPAVTVAPGGADVLALSRQATENQATGSVTGNGSRYIAFRLADSNATTDTSFTFPLTLGRSQPMGLFTTDDADTGKVEYTGSWTHATGHSWTANDYKGTESFSDTPGDSVSYTFTGTAIQVVMPQSENHGYGDVYIDDVKAGRTNSYHPLTGQTKQWVAFEKNGLNDGRHTIKIVVSGQKDQGSSGTYVSVDAFNVPPEGTGVTFARIPQDTGTALRLHGRDALGVAADLKLGAQEIYYTTSEVVGFTPIKDSDLLLLDGYAGDPGETVLHYATRPKVTVTGTAVTTAWDAATSSLRLDYTHGGASQVVVKAGGRPTLTIRVLSRDDMATAWRVSGASPDAAGNLTTVVLGADLVRAVRYADGTVHLTGSMQSAGTLTVFPPPGYPKITFNGVPLGKTNGAPSLTAPVPGPRPVTAPTLSWSRMPENPETSADTATAGPGWRTLDKKTTHNPRQGPGNQGIVLDAHAYGAFEGHVWYRAAYTAATDLTSISLRGNGSTGSPSGGAYGDRLKAVGGTAADMLVWVNGTYAGARPANGEDQTLTLPAGLVKAGMPVVVSTLVLNLGQNLDWSDDGSSRANRGLHSAALGNSGPVTWRLRGALGFGEAPAPPDTARGLYNNGGLYGERAGWHLPGHPDATWTPATDLHAPKAGVTWYRSSATLDVPDGQDASFVLRVSSARFASKTDKSRVILFVNGWNTGVYAGNVGPQTEFTVPSGFLDMHGGNDFALAVVAEEDGAGPDDVQLKLVGNTTGGLPAVQDGAPVMPALGVTAAGAATASTGERYTITGTVTVPPLVGGVQAAARVAWGDGTTSTWPVADGRYTARHRYTAAGGDRATVTLVDAVSHAPLAEASPVEVTVSAGQAGASPALSVDHGTVEAGRSVTVTAAGFAAGETVTATLTSSTGDKVTLGALDVSDDGTAAGELTVPRYLAAGDYLLAVTDGLDTPTAPLKVAETAAHGNLALASNGAGVNASGSETTSWTPDKAIDGDRTTRWSSDYSDGAWITVKLARAAVIDHVNIFWEAACAAQYKLQVSADGTTWADATRAVSPACGGRDTQTVGADAAPGAAYRYVRVQTLKRTPIGGRYYGVSLWELEVWDGPEQILPAPLSVVPKPLTLTRQAGAEPFTLSPATAVVASGEATPVADFLAGLLRTPTGFPLPVRTSGSGSGDITITLDRAASYPAAGPAGTDEAYLLDVTDQGVRITAKSAHGAFNAVQTLRQLLPVWAEAPTKVVASWNVPAVHVADAPRFAYRGVMLDVARSFQTVDEVKQTIDTLAMLKTSALHIHLADDQGWRIQITDDGKDPGDPIDYAKLTGRSGITAMNQQGYRNEVGRTGFYTQAQFRDIVAYAKARFIQVVPEVDVPSHTNAALHAIPQLNTARSLPARDAATGVVAWNGSGSVGYSALDEQADVTYRFVQHVFAQLADMAGGDYVHIGGDESHAMGHTRYIDFVTKAVPKVRAATGKGTIGWSEYAEAGLSQGPGYWNGSVVQYWVGSGDQVRDFIAKGGKAIVSAAGGAYLDQKYNASTPIGLTWACSGSCDVDRYYSWEPTTTVSGGVPESGVLGVEASLWSETVRGGDQAQFLVFPRAASVLEIGWTDQQNKDVADFTGRLAVLGDRLALRGTNFYATSAVTWRHAVAATPLTARTGATADWPVATLVAPGTVSADGTAVRPDPLSASTVVTPLTGELRCPSGSAPVRWRTEQAEDELHSAGVYTAVADRAFDGAEKCVLVTSDGRSTRVDVGVAADAPLPAEPGFTPSDPASAALGDGGGPVRAGTWVHLTLTGFDDRDYVTLGLKSAGSTGSTALGTVRTSPTGTFDGYLPIPAATPEGSAVLTAGQGLRTATATVDVSSGVKPLPNLIDQKTVKVAGVDSQETAGENAPAANALDGNPATFWHTQWQAAQPGFPHWISLDLGRSHDVTGLSYLRRQDQDNGVLARYEVYVSADGVSWGDPVASGTFGAAFTPQNVTFPAVTARYVKLVGLSSLAGNGFGGAAEINIGGTPSP</sequence>
<keyword evidence="10" id="KW-1185">Reference proteome</keyword>
<feature type="chain" id="PRO_5047441814" description="beta-N-acetylhexosaminidase" evidence="7">
    <location>
        <begin position="34"/>
        <end position="2433"/>
    </location>
</feature>
<dbReference type="SUPFAM" id="SSF55545">
    <property type="entry name" value="beta-N-acetylhexosaminidase-like domain"/>
    <property type="match status" value="1"/>
</dbReference>
<keyword evidence="5" id="KW-0326">Glycosidase</keyword>
<evidence type="ECO:0000256" key="6">
    <source>
        <dbReference type="SAM" id="MobiDB-lite"/>
    </source>
</evidence>
<dbReference type="SUPFAM" id="SSF51445">
    <property type="entry name" value="(Trans)glycosidases"/>
    <property type="match status" value="2"/>
</dbReference>
<organism evidence="9 10">
    <name type="scientific">Streptosporangium pseudovulgare</name>
    <dbReference type="NCBI Taxonomy" id="35765"/>
    <lineage>
        <taxon>Bacteria</taxon>
        <taxon>Bacillati</taxon>
        <taxon>Actinomycetota</taxon>
        <taxon>Actinomycetes</taxon>
        <taxon>Streptosporangiales</taxon>
        <taxon>Streptosporangiaceae</taxon>
        <taxon>Streptosporangium</taxon>
    </lineage>
</organism>
<dbReference type="InterPro" id="IPR036833">
    <property type="entry name" value="BetaGal_dom3_sf"/>
</dbReference>
<dbReference type="InterPro" id="IPR037110">
    <property type="entry name" value="Betagal_dom2_sf"/>
</dbReference>
<dbReference type="InterPro" id="IPR008979">
    <property type="entry name" value="Galactose-bd-like_sf"/>
</dbReference>
<comment type="caution">
    <text evidence="9">The sequence shown here is derived from an EMBL/GenBank/DDBJ whole genome shotgun (WGS) entry which is preliminary data.</text>
</comment>
<dbReference type="Proteomes" id="UP000611554">
    <property type="component" value="Unassembled WGS sequence"/>
</dbReference>
<gene>
    <name evidence="9" type="ORF">GCM10010140_16440</name>
</gene>
<dbReference type="EMBL" id="BMQJ01000003">
    <property type="protein sequence ID" value="GGP87742.1"/>
    <property type="molecule type" value="Genomic_DNA"/>
</dbReference>
<name>A0ABQ2QPK3_9ACTN</name>
<dbReference type="Pfam" id="PF00728">
    <property type="entry name" value="Glyco_hydro_20"/>
    <property type="match status" value="1"/>
</dbReference>
<comment type="similarity">
    <text evidence="2">Belongs to the glycosyl hydrolase 20 family.</text>
</comment>
<dbReference type="PRINTS" id="PR00738">
    <property type="entry name" value="GLHYDRLASE20"/>
</dbReference>
<dbReference type="EC" id="3.2.1.52" evidence="3"/>
<comment type="catalytic activity">
    <reaction evidence="1">
        <text>Hydrolysis of terminal non-reducing N-acetyl-D-hexosamine residues in N-acetyl-beta-D-hexosaminides.</text>
        <dbReference type="EC" id="3.2.1.52"/>
    </reaction>
</comment>
<evidence type="ECO:0000259" key="8">
    <source>
        <dbReference type="PROSITE" id="PS50022"/>
    </source>
</evidence>
<dbReference type="InterPro" id="IPR015882">
    <property type="entry name" value="HEX_bac_N"/>
</dbReference>
<dbReference type="Gene3D" id="2.60.390.10">
    <property type="entry name" value="Beta-galactosidase, domain 3"/>
    <property type="match status" value="1"/>
</dbReference>
<dbReference type="Pfam" id="PF00754">
    <property type="entry name" value="F5_F8_type_C"/>
    <property type="match status" value="2"/>
</dbReference>
<dbReference type="Gene3D" id="2.60.120.260">
    <property type="entry name" value="Galactose-binding domain-like"/>
    <property type="match status" value="5"/>
</dbReference>
<dbReference type="InterPro" id="IPR000421">
    <property type="entry name" value="FA58C"/>
</dbReference>
<dbReference type="InterPro" id="IPR029018">
    <property type="entry name" value="Hex-like_dom2"/>
</dbReference>